<evidence type="ECO:0000256" key="3">
    <source>
        <dbReference type="SAM" id="MobiDB-lite"/>
    </source>
</evidence>
<dbReference type="Proteomes" id="UP000039865">
    <property type="component" value="Unassembled WGS sequence"/>
</dbReference>
<evidence type="ECO:0000256" key="2">
    <source>
        <dbReference type="PROSITE-ProRule" id="PRU00104"/>
    </source>
</evidence>
<dbReference type="SUPFAM" id="SSF50985">
    <property type="entry name" value="RCC1/BLIP-II"/>
    <property type="match status" value="1"/>
</dbReference>
<dbReference type="Gene3D" id="3.30.2410.10">
    <property type="entry name" value="Hect, E3 ligase catalytic domain"/>
    <property type="match status" value="1"/>
</dbReference>
<evidence type="ECO:0000256" key="1">
    <source>
        <dbReference type="ARBA" id="ARBA00022786"/>
    </source>
</evidence>
<feature type="domain" description="HECT" evidence="4">
    <location>
        <begin position="1021"/>
        <end position="1346"/>
    </location>
</feature>
<dbReference type="InterPro" id="IPR009091">
    <property type="entry name" value="RCC1/BLIP-II"/>
</dbReference>
<dbReference type="Gene3D" id="3.90.1750.10">
    <property type="entry name" value="Hect, E3 ligase catalytic domains"/>
    <property type="match status" value="1"/>
</dbReference>
<dbReference type="InterPro" id="IPR000569">
    <property type="entry name" value="HECT_dom"/>
</dbReference>
<keyword evidence="6" id="KW-1185">Reference proteome</keyword>
<dbReference type="OrthoDB" id="290242at2759"/>
<evidence type="ECO:0000313" key="5">
    <source>
        <dbReference type="EMBL" id="CDW71538.1"/>
    </source>
</evidence>
<dbReference type="PANTHER" id="PTHR46654">
    <property type="entry name" value="E3 UBIQUITIN-PROTEIN LIGASE HECTD3"/>
    <property type="match status" value="1"/>
</dbReference>
<dbReference type="EMBL" id="CCKQ01000461">
    <property type="protein sequence ID" value="CDW71538.1"/>
    <property type="molecule type" value="Genomic_DNA"/>
</dbReference>
<reference evidence="5 6" key="1">
    <citation type="submission" date="2014-06" db="EMBL/GenBank/DDBJ databases">
        <authorList>
            <person name="Swart Estienne"/>
        </authorList>
    </citation>
    <scope>NUCLEOTIDE SEQUENCE [LARGE SCALE GENOMIC DNA]</scope>
    <source>
        <strain evidence="5 6">130c</strain>
    </source>
</reference>
<feature type="active site" description="Glycyl thioester intermediate" evidence="2">
    <location>
        <position position="1322"/>
    </location>
</feature>
<feature type="region of interest" description="Disordered" evidence="3">
    <location>
        <begin position="1360"/>
        <end position="1396"/>
    </location>
</feature>
<dbReference type="Gene3D" id="2.130.10.30">
    <property type="entry name" value="Regulator of chromosome condensation 1/beta-lactamase-inhibitor protein II"/>
    <property type="match status" value="1"/>
</dbReference>
<evidence type="ECO:0000313" key="6">
    <source>
        <dbReference type="Proteomes" id="UP000039865"/>
    </source>
</evidence>
<dbReference type="InParanoid" id="A0A077ZNP2"/>
<dbReference type="SMART" id="SM00119">
    <property type="entry name" value="HECTc"/>
    <property type="match status" value="1"/>
</dbReference>
<organism evidence="5 6">
    <name type="scientific">Stylonychia lemnae</name>
    <name type="common">Ciliate</name>
    <dbReference type="NCBI Taxonomy" id="5949"/>
    <lineage>
        <taxon>Eukaryota</taxon>
        <taxon>Sar</taxon>
        <taxon>Alveolata</taxon>
        <taxon>Ciliophora</taxon>
        <taxon>Intramacronucleata</taxon>
        <taxon>Spirotrichea</taxon>
        <taxon>Stichotrichia</taxon>
        <taxon>Sporadotrichida</taxon>
        <taxon>Oxytrichidae</taxon>
        <taxon>Stylonychinae</taxon>
        <taxon>Stylonychia</taxon>
    </lineage>
</organism>
<dbReference type="GO" id="GO:0004842">
    <property type="term" value="F:ubiquitin-protein transferase activity"/>
    <property type="evidence" value="ECO:0007669"/>
    <property type="project" value="InterPro"/>
</dbReference>
<feature type="compositionally biased region" description="Basic and acidic residues" evidence="3">
    <location>
        <begin position="273"/>
        <end position="310"/>
    </location>
</feature>
<feature type="compositionally biased region" description="Basic and acidic residues" evidence="3">
    <location>
        <begin position="235"/>
        <end position="261"/>
    </location>
</feature>
<dbReference type="Pfam" id="PF00632">
    <property type="entry name" value="HECT"/>
    <property type="match status" value="1"/>
</dbReference>
<dbReference type="InterPro" id="IPR035983">
    <property type="entry name" value="Hect_E3_ubiquitin_ligase"/>
</dbReference>
<protein>
    <submittedName>
        <fullName evidence="5">Hect e3 ubiquitin</fullName>
    </submittedName>
</protein>
<name>A0A077ZNP2_STYLE</name>
<feature type="region of interest" description="Disordered" evidence="3">
    <location>
        <begin position="228"/>
        <end position="310"/>
    </location>
</feature>
<dbReference type="SUPFAM" id="SSF56204">
    <property type="entry name" value="Hect, E3 ligase catalytic domain"/>
    <property type="match status" value="1"/>
</dbReference>
<proteinExistence type="predicted"/>
<sequence length="1396" mass="162059">MKNVYADTFYIHYPVYPYAIYSFRVEEENPSPVLIDQPLYKPIERYEEHNSTKYVTIVYQLIIQFLTQDNQMYIHRNEELRLYKDHLDVQQYTFGKLCRVILLKNGKVIAEGRNKSRHFMDNAEEIVNYSAFNNILQSDVKQAEIPFYEKKDKIVQISTFFQVTIAVTEKGKVFACGDKLAKIAGKLQQIIQNDITGIDNTKFGFYEVPLFSEEGEKEVREDALEIQKVNSNIEPPKEEISQEQPPKESHKEEAKYDHAEDAVQDSQIPPPADEDKSLEKKEEPKVDAKEQESIEDKSKSEQIQKGVKQHDGVSKYQVIEGVLYEGELPQPNALEVQSDVVVQQVVIQSQVQVSEEEKVEKNEVQNQIQEEVAQPAEQEVKLEEIQLQEKQEDEKVAVEEQKQEAEVKQESDIEVKQESNEELKQESDEQKAQIEEEKIAESDVPKESVEGQEDQKEEQKAVEEEKDSKPELKAIKVWACKTSSTSDFVYIALVENLKTKKTELRSIGQSANGQLGQGKDIKVSQVFKKINAKNLELRSPNDLYIGYDHVIVISKQEKVYGWGSYLQDETQNYSPVHIPFFDNYIIHKLSSGQKSTTAIVSPRDDPNKKLVVAGKFAPLHKTDQFKIYDMFSNQNITYVQTFSDRIFIQVQGTYQYNQQVLNPYLHQQRCESCSLQISGLLHFSKDSENKFNYFCSQCVEQEKHSDKVTTDHMWVIKRPISNLEEKKWPEINSEQLYDPEVREQQIRYLTNYKINGKDIEQKLSLADLANNSDYDINPVIALRVSKALKEGAKLEQLNLPDFYEQLGNYGISLNITPDYGLGDESEELKTKNHQVYDETNQFLREIESLDPELQKEFKQKIEEYVSKKLKDTNIQDIKYTDLKVADELKFSTDKLNELSEQVKKLNVGKFIQYCQYVWGSFSYITRSQKANQDLSLLHTFNENKAKIPLMLKNLLIRKLLENMSVDEEKKGISIHVNRKRAKEFFDTGKVDEKGEHSVFSQVQKGLVSKKYQGMRINQADKKAWFVKFIGEFALDQGGLFRESLTELCQELQSHVLNLLIPTQNQKNNHGENRDKWTVNPAATTPTAMQMYEFLGALFGMSLRSGILMSLNIPSFVWKQLTGEQLLLKDLNGIDSMTVQVLENLRTIQNTMDEQTFLDGYELFFTTILSNGEEVELVHGGRQIRVNFSNIQDYIQRTVDVRLNECKKQIKSIKKGINHTFDSNILRLLSWQDLEYKVVGKEVLDIERLKEITVYRNCTETSDTVKKFWKIINGFSNEERMLYLKFVWGRTRLPLKEEEITENHTLQVDENANPDKLPVGRTCFFRLEIPSYKNEDTFRDKLLYAIRFCTAIDADIENAVQQEEHQHEERVDEEGSDNNNEEENEQENEMEMFGDDY</sequence>
<dbReference type="Gene3D" id="3.30.2160.10">
    <property type="entry name" value="Hect, E3 ligase catalytic domain"/>
    <property type="match status" value="1"/>
</dbReference>
<evidence type="ECO:0000259" key="4">
    <source>
        <dbReference type="PROSITE" id="PS50237"/>
    </source>
</evidence>
<feature type="region of interest" description="Disordered" evidence="3">
    <location>
        <begin position="389"/>
        <end position="467"/>
    </location>
</feature>
<gene>
    <name evidence="5" type="primary">Contig7709.g8222</name>
    <name evidence="5" type="ORF">STYLEM_484</name>
</gene>
<dbReference type="InterPro" id="IPR042469">
    <property type="entry name" value="HECTD3"/>
</dbReference>
<keyword evidence="1 2" id="KW-0833">Ubl conjugation pathway</keyword>
<accession>A0A077ZNP2</accession>
<dbReference type="PROSITE" id="PS50237">
    <property type="entry name" value="HECT"/>
    <property type="match status" value="1"/>
</dbReference>
<feature type="compositionally biased region" description="Acidic residues" evidence="3">
    <location>
        <begin position="1370"/>
        <end position="1396"/>
    </location>
</feature>
<dbReference type="PANTHER" id="PTHR46654:SF1">
    <property type="entry name" value="E3 UBIQUITIN-PROTEIN LIGASE HECTD3"/>
    <property type="match status" value="1"/>
</dbReference>